<accession>A0A6A6DP92</accession>
<organism evidence="2 3">
    <name type="scientific">Zopfia rhizophila CBS 207.26</name>
    <dbReference type="NCBI Taxonomy" id="1314779"/>
    <lineage>
        <taxon>Eukaryota</taxon>
        <taxon>Fungi</taxon>
        <taxon>Dikarya</taxon>
        <taxon>Ascomycota</taxon>
        <taxon>Pezizomycotina</taxon>
        <taxon>Dothideomycetes</taxon>
        <taxon>Dothideomycetes incertae sedis</taxon>
        <taxon>Zopfiaceae</taxon>
        <taxon>Zopfia</taxon>
    </lineage>
</organism>
<gene>
    <name evidence="2" type="ORF">K469DRAFT_715478</name>
</gene>
<dbReference type="AlphaFoldDB" id="A0A6A6DP92"/>
<keyword evidence="3" id="KW-1185">Reference proteome</keyword>
<evidence type="ECO:0000256" key="1">
    <source>
        <dbReference type="SAM" id="Coils"/>
    </source>
</evidence>
<dbReference type="OrthoDB" id="5059721at2759"/>
<reference evidence="2" key="1">
    <citation type="journal article" date="2020" name="Stud. Mycol.">
        <title>101 Dothideomycetes genomes: a test case for predicting lifestyles and emergence of pathogens.</title>
        <authorList>
            <person name="Haridas S."/>
            <person name="Albert R."/>
            <person name="Binder M."/>
            <person name="Bloem J."/>
            <person name="Labutti K."/>
            <person name="Salamov A."/>
            <person name="Andreopoulos B."/>
            <person name="Baker S."/>
            <person name="Barry K."/>
            <person name="Bills G."/>
            <person name="Bluhm B."/>
            <person name="Cannon C."/>
            <person name="Castanera R."/>
            <person name="Culley D."/>
            <person name="Daum C."/>
            <person name="Ezra D."/>
            <person name="Gonzalez J."/>
            <person name="Henrissat B."/>
            <person name="Kuo A."/>
            <person name="Liang C."/>
            <person name="Lipzen A."/>
            <person name="Lutzoni F."/>
            <person name="Magnuson J."/>
            <person name="Mondo S."/>
            <person name="Nolan M."/>
            <person name="Ohm R."/>
            <person name="Pangilinan J."/>
            <person name="Park H.-J."/>
            <person name="Ramirez L."/>
            <person name="Alfaro M."/>
            <person name="Sun H."/>
            <person name="Tritt A."/>
            <person name="Yoshinaga Y."/>
            <person name="Zwiers L.-H."/>
            <person name="Turgeon B."/>
            <person name="Goodwin S."/>
            <person name="Spatafora J."/>
            <person name="Crous P."/>
            <person name="Grigoriev I."/>
        </authorList>
    </citation>
    <scope>NUCLEOTIDE SEQUENCE</scope>
    <source>
        <strain evidence="2">CBS 207.26</strain>
    </source>
</reference>
<sequence length="421" mass="47802">MVEYRPRVSSHTVSRVINLDAWLYVRTFFDAVEASDSLLLSALSFNNIGLLVQENNAVFDAVVAVGAIYAHQNLFNLGRDAAQRGDVHKLCLTFRQQIAAELCEPPDLRDPTFLLRLLLLGFIELMTDKTGLSWGQLVHHFWHYVILNQYTSPMSKNLNSQLLQLTRMSIVIRELMFLVTPPAVEPTLEGSLASLCDTQRIIGPGLEPVSSENEMLEFLIRTLGRWACLKNRTINWMKDIYSLWERDRSLRDRCSARESLEGLEIISQACTLQQEVITMISSYTATSAPPLSASRSGNFMLPMLHWILAGISRIFSTPAWQSQDWELPVMQESLIHDQALKALDGAEKMMNRAQLEAVFYGTMSPVVGLEMELEEERERVIRLLRNIERKGFAVAEALEMDIRMGWRDPDAIFFGAHVLPS</sequence>
<dbReference type="EMBL" id="ML994659">
    <property type="protein sequence ID" value="KAF2180228.1"/>
    <property type="molecule type" value="Genomic_DNA"/>
</dbReference>
<protein>
    <submittedName>
        <fullName evidence="2">Uncharacterized protein</fullName>
    </submittedName>
</protein>
<evidence type="ECO:0000313" key="2">
    <source>
        <dbReference type="EMBL" id="KAF2180228.1"/>
    </source>
</evidence>
<name>A0A6A6DP92_9PEZI</name>
<keyword evidence="1" id="KW-0175">Coiled coil</keyword>
<feature type="coiled-coil region" evidence="1">
    <location>
        <begin position="336"/>
        <end position="390"/>
    </location>
</feature>
<evidence type="ECO:0000313" key="3">
    <source>
        <dbReference type="Proteomes" id="UP000800200"/>
    </source>
</evidence>
<dbReference type="Proteomes" id="UP000800200">
    <property type="component" value="Unassembled WGS sequence"/>
</dbReference>
<proteinExistence type="predicted"/>